<dbReference type="AlphaFoldDB" id="A0A9Q0FME2"/>
<comment type="caution">
    <text evidence="1">The sequence shown here is derived from an EMBL/GenBank/DDBJ whole genome shotgun (WGS) entry which is preliminary data.</text>
</comment>
<dbReference type="Proteomes" id="UP001141552">
    <property type="component" value="Unassembled WGS sequence"/>
</dbReference>
<evidence type="ECO:0000313" key="2">
    <source>
        <dbReference type="Proteomes" id="UP001141552"/>
    </source>
</evidence>
<reference evidence="1" key="1">
    <citation type="submission" date="2022-02" db="EMBL/GenBank/DDBJ databases">
        <authorList>
            <person name="Henning P.M."/>
            <person name="McCubbin A.G."/>
            <person name="Shore J.S."/>
        </authorList>
    </citation>
    <scope>NUCLEOTIDE SEQUENCE</scope>
    <source>
        <strain evidence="1">F60SS</strain>
        <tissue evidence="1">Leaves</tissue>
    </source>
</reference>
<name>A0A9Q0FME2_9ROSI</name>
<protein>
    <submittedName>
        <fullName evidence="1">Uncharacterized protein</fullName>
    </submittedName>
</protein>
<evidence type="ECO:0000313" key="1">
    <source>
        <dbReference type="EMBL" id="KAJ4834198.1"/>
    </source>
</evidence>
<proteinExistence type="predicted"/>
<gene>
    <name evidence="1" type="ORF">Tsubulata_043694</name>
</gene>
<sequence length="92" mass="10151">MFNAAKFAGGALRRFAGSAMGIAVGFLAVDDLRRIFFPAGITRVQAQQIAEQINKNTEAFTQMHEEFVEALYNATVRNDGEALNRTNQKKNA</sequence>
<accession>A0A9Q0FME2</accession>
<organism evidence="1 2">
    <name type="scientific">Turnera subulata</name>
    <dbReference type="NCBI Taxonomy" id="218843"/>
    <lineage>
        <taxon>Eukaryota</taxon>
        <taxon>Viridiplantae</taxon>
        <taxon>Streptophyta</taxon>
        <taxon>Embryophyta</taxon>
        <taxon>Tracheophyta</taxon>
        <taxon>Spermatophyta</taxon>
        <taxon>Magnoliopsida</taxon>
        <taxon>eudicotyledons</taxon>
        <taxon>Gunneridae</taxon>
        <taxon>Pentapetalae</taxon>
        <taxon>rosids</taxon>
        <taxon>fabids</taxon>
        <taxon>Malpighiales</taxon>
        <taxon>Passifloraceae</taxon>
        <taxon>Turnera</taxon>
    </lineage>
</organism>
<keyword evidence="2" id="KW-1185">Reference proteome</keyword>
<reference evidence="1" key="2">
    <citation type="journal article" date="2023" name="Plants (Basel)">
        <title>Annotation of the Turnera subulata (Passifloraceae) Draft Genome Reveals the S-Locus Evolved after the Divergence of Turneroideae from Passifloroideae in a Stepwise Manner.</title>
        <authorList>
            <person name="Henning P.M."/>
            <person name="Roalson E.H."/>
            <person name="Mir W."/>
            <person name="McCubbin A.G."/>
            <person name="Shore J.S."/>
        </authorList>
    </citation>
    <scope>NUCLEOTIDE SEQUENCE</scope>
    <source>
        <strain evidence="1">F60SS</strain>
    </source>
</reference>
<dbReference type="EMBL" id="JAKUCV010004758">
    <property type="protein sequence ID" value="KAJ4834198.1"/>
    <property type="molecule type" value="Genomic_DNA"/>
</dbReference>